<keyword evidence="4 7" id="KW-1133">Transmembrane helix</keyword>
<dbReference type="SUPFAM" id="SSF82689">
    <property type="entry name" value="Mechanosensitive channel protein MscS (YggB), C-terminal domain"/>
    <property type="match status" value="1"/>
</dbReference>
<evidence type="ECO:0000256" key="6">
    <source>
        <dbReference type="SAM" id="MobiDB-lite"/>
    </source>
</evidence>
<dbReference type="HOGENOM" id="CLU_062814_0_0_2"/>
<feature type="transmembrane region" description="Helical" evidence="7">
    <location>
        <begin position="27"/>
        <end position="51"/>
    </location>
</feature>
<keyword evidence="5 7" id="KW-0472">Membrane</keyword>
<dbReference type="PATRIC" id="fig|1434110.4.peg.2572"/>
<evidence type="ECO:0000256" key="5">
    <source>
        <dbReference type="ARBA" id="ARBA00023136"/>
    </source>
</evidence>
<sequence>MVNGEETVETGREQLLETLRSIETQTLVTMILILLVAYILGKIVTIILSKLSEQMSRSGSVKVKMIIPAIKFGIYVIAFYYFLGEILTIFGPELFLLTGLVGAIIGFGLKDIFADFVGGVVVAFERPYQVGDKITLGNYYGEVIDIGLRATKLVTPDDDTVTIPNSLIFNESIASSNYGDPEMMVVIDLYIASESDVNGAMKILRETVVSSRYIYISRRSPIILLHKSLPFYTRLRARAYVNDLRDEFEFESDVHTRAWIEFKKKGIRAPQLHVLSVPPVEEGRESSDSTRRNVRLNRRNRKDSEFNIDSQKDSEL</sequence>
<dbReference type="GO" id="GO:0008381">
    <property type="term" value="F:mechanosensitive monoatomic ion channel activity"/>
    <property type="evidence" value="ECO:0007669"/>
    <property type="project" value="InterPro"/>
</dbReference>
<dbReference type="Gene3D" id="3.30.70.100">
    <property type="match status" value="1"/>
</dbReference>
<dbReference type="Gene3D" id="2.30.30.60">
    <property type="match status" value="1"/>
</dbReference>
<keyword evidence="3 7" id="KW-0812">Transmembrane</keyword>
<dbReference type="KEGG" id="mhor:MSHOH_2023"/>
<evidence type="ECO:0000259" key="8">
    <source>
        <dbReference type="Pfam" id="PF00924"/>
    </source>
</evidence>
<organism evidence="9 10">
    <name type="scientific">Methanosarcina horonobensis HB-1 = JCM 15518</name>
    <dbReference type="NCBI Taxonomy" id="1434110"/>
    <lineage>
        <taxon>Archaea</taxon>
        <taxon>Methanobacteriati</taxon>
        <taxon>Methanobacteriota</taxon>
        <taxon>Stenosarchaea group</taxon>
        <taxon>Methanomicrobia</taxon>
        <taxon>Methanosarcinales</taxon>
        <taxon>Methanosarcinaceae</taxon>
        <taxon>Methanosarcina</taxon>
    </lineage>
</organism>
<dbReference type="PANTHER" id="PTHR30221:SF1">
    <property type="entry name" value="SMALL-CONDUCTANCE MECHANOSENSITIVE CHANNEL"/>
    <property type="match status" value="1"/>
</dbReference>
<dbReference type="PANTHER" id="PTHR30221">
    <property type="entry name" value="SMALL-CONDUCTANCE MECHANOSENSITIVE CHANNEL"/>
    <property type="match status" value="1"/>
</dbReference>
<feature type="region of interest" description="Disordered" evidence="6">
    <location>
        <begin position="278"/>
        <end position="316"/>
    </location>
</feature>
<dbReference type="RefSeq" id="WP_048139544.1">
    <property type="nucleotide sequence ID" value="NZ_BBCW01000085.1"/>
</dbReference>
<proteinExistence type="predicted"/>
<dbReference type="SUPFAM" id="SSF50182">
    <property type="entry name" value="Sm-like ribonucleoproteins"/>
    <property type="match status" value="1"/>
</dbReference>
<feature type="compositionally biased region" description="Basic residues" evidence="6">
    <location>
        <begin position="292"/>
        <end position="301"/>
    </location>
</feature>
<feature type="compositionally biased region" description="Basic and acidic residues" evidence="6">
    <location>
        <begin position="302"/>
        <end position="316"/>
    </location>
</feature>
<dbReference type="EMBL" id="CP009516">
    <property type="protein sequence ID" value="AKB78506.1"/>
    <property type="molecule type" value="Genomic_DNA"/>
</dbReference>
<keyword evidence="10" id="KW-1185">Reference proteome</keyword>
<keyword evidence="2" id="KW-1003">Cell membrane</keyword>
<name>A0A0E3SCC8_9EURY</name>
<evidence type="ECO:0000256" key="2">
    <source>
        <dbReference type="ARBA" id="ARBA00022475"/>
    </source>
</evidence>
<comment type="subcellular location">
    <subcellularLocation>
        <location evidence="1">Cell membrane</location>
        <topology evidence="1">Multi-pass membrane protein</topology>
    </subcellularLocation>
</comment>
<dbReference type="InterPro" id="IPR006685">
    <property type="entry name" value="MscS_channel_2nd"/>
</dbReference>
<dbReference type="STRING" id="1434110.MSHOH_2023"/>
<protein>
    <submittedName>
        <fullName evidence="9">Potassium efflux system KefA protein</fullName>
    </submittedName>
</protein>
<evidence type="ECO:0000256" key="1">
    <source>
        <dbReference type="ARBA" id="ARBA00004651"/>
    </source>
</evidence>
<dbReference type="InterPro" id="IPR023408">
    <property type="entry name" value="MscS_beta-dom_sf"/>
</dbReference>
<dbReference type="Proteomes" id="UP000033101">
    <property type="component" value="Chromosome"/>
</dbReference>
<feature type="domain" description="Mechanosensitive ion channel MscS" evidence="8">
    <location>
        <begin position="111"/>
        <end position="174"/>
    </location>
</feature>
<reference evidence="9 10" key="1">
    <citation type="submission" date="2014-07" db="EMBL/GenBank/DDBJ databases">
        <title>Methanogenic archaea and the global carbon cycle.</title>
        <authorList>
            <person name="Henriksen J.R."/>
            <person name="Luke J."/>
            <person name="Reinhart S."/>
            <person name="Benedict M.N."/>
            <person name="Youngblut N.D."/>
            <person name="Metcalf M.E."/>
            <person name="Whitaker R.J."/>
            <person name="Metcalf W.W."/>
        </authorList>
    </citation>
    <scope>NUCLEOTIDE SEQUENCE [LARGE SCALE GENOMIC DNA]</scope>
    <source>
        <strain evidence="9 10">HB-1</strain>
    </source>
</reference>
<dbReference type="AlphaFoldDB" id="A0A0E3SCC8"/>
<dbReference type="InterPro" id="IPR011066">
    <property type="entry name" value="MscS_channel_C_sf"/>
</dbReference>
<evidence type="ECO:0000256" key="3">
    <source>
        <dbReference type="ARBA" id="ARBA00022692"/>
    </source>
</evidence>
<accession>A0A0E3SCC8</accession>
<evidence type="ECO:0000256" key="4">
    <source>
        <dbReference type="ARBA" id="ARBA00022989"/>
    </source>
</evidence>
<dbReference type="InterPro" id="IPR010920">
    <property type="entry name" value="LSM_dom_sf"/>
</dbReference>
<dbReference type="Gene3D" id="1.10.287.1260">
    <property type="match status" value="1"/>
</dbReference>
<feature type="compositionally biased region" description="Basic and acidic residues" evidence="6">
    <location>
        <begin position="281"/>
        <end position="291"/>
    </location>
</feature>
<dbReference type="GeneID" id="24831256"/>
<feature type="transmembrane region" description="Helical" evidence="7">
    <location>
        <begin position="63"/>
        <end position="83"/>
    </location>
</feature>
<dbReference type="GO" id="GO:0005886">
    <property type="term" value="C:plasma membrane"/>
    <property type="evidence" value="ECO:0007669"/>
    <property type="project" value="UniProtKB-SubCell"/>
</dbReference>
<evidence type="ECO:0000313" key="10">
    <source>
        <dbReference type="Proteomes" id="UP000033101"/>
    </source>
</evidence>
<dbReference type="InterPro" id="IPR045275">
    <property type="entry name" value="MscS_archaea/bacteria_type"/>
</dbReference>
<gene>
    <name evidence="9" type="ORF">MSHOH_2023</name>
</gene>
<dbReference type="OrthoDB" id="11475at2157"/>
<evidence type="ECO:0000313" key="9">
    <source>
        <dbReference type="EMBL" id="AKB78506.1"/>
    </source>
</evidence>
<dbReference type="Pfam" id="PF00924">
    <property type="entry name" value="MS_channel_2nd"/>
    <property type="match status" value="1"/>
</dbReference>
<evidence type="ECO:0000256" key="7">
    <source>
        <dbReference type="SAM" id="Phobius"/>
    </source>
</evidence>